<keyword evidence="4" id="KW-1185">Reference proteome</keyword>
<feature type="compositionally biased region" description="Low complexity" evidence="1">
    <location>
        <begin position="209"/>
        <end position="226"/>
    </location>
</feature>
<protein>
    <submittedName>
        <fullName evidence="3">Condensation domain-containing protein</fullName>
    </submittedName>
</protein>
<dbReference type="SUPFAM" id="SSF52777">
    <property type="entry name" value="CoA-dependent acyltransferases"/>
    <property type="match status" value="1"/>
</dbReference>
<feature type="region of interest" description="Disordered" evidence="1">
    <location>
        <begin position="207"/>
        <end position="226"/>
    </location>
</feature>
<dbReference type="PANTHER" id="PTHR45527:SF1">
    <property type="entry name" value="FATTY ACID SYNTHASE"/>
    <property type="match status" value="1"/>
</dbReference>
<dbReference type="Gene3D" id="3.30.559.10">
    <property type="entry name" value="Chloramphenicol acetyltransferase-like domain"/>
    <property type="match status" value="1"/>
</dbReference>
<accession>A0ABU7PMD3</accession>
<reference evidence="3 4" key="1">
    <citation type="submission" date="2023-12" db="EMBL/GenBank/DDBJ databases">
        <title>Streptomyces sp. V4-01.</title>
        <authorList>
            <person name="Somphong A."/>
            <person name="Phongsopitanun W."/>
        </authorList>
    </citation>
    <scope>NUCLEOTIDE SEQUENCE [LARGE SCALE GENOMIC DNA]</scope>
    <source>
        <strain evidence="3 4">V4-01</strain>
    </source>
</reference>
<feature type="non-terminal residue" evidence="3">
    <location>
        <position position="226"/>
    </location>
</feature>
<evidence type="ECO:0000313" key="4">
    <source>
        <dbReference type="Proteomes" id="UP001344658"/>
    </source>
</evidence>
<dbReference type="PANTHER" id="PTHR45527">
    <property type="entry name" value="NONRIBOSOMAL PEPTIDE SYNTHETASE"/>
    <property type="match status" value="1"/>
</dbReference>
<dbReference type="InterPro" id="IPR001242">
    <property type="entry name" value="Condensation_dom"/>
</dbReference>
<sequence>MKNPVEDILPLSPLQQGLLVHSAIDEQDAAVYNSQFFADLAGRLDPAALRAAVEGLLRRHPNLRAGFRYQGLDQPVQVIRRHARSPWRSMDLTGLPASEAAAALDRVMAEERTTPFDLARPPLLRVVLIRLAADLHRLVLTNHHILLDGWSMPLVLEDLFALYEAGGDGSGLAAVPPHRAYLEWLAVQDRPAAEAAWRESLAGLDQPTLLASPSPSGAPLPSHLQQ</sequence>
<dbReference type="Proteomes" id="UP001344658">
    <property type="component" value="Unassembled WGS sequence"/>
</dbReference>
<evidence type="ECO:0000313" key="3">
    <source>
        <dbReference type="EMBL" id="MEE4547011.1"/>
    </source>
</evidence>
<dbReference type="InterPro" id="IPR023213">
    <property type="entry name" value="CAT-like_dom_sf"/>
</dbReference>
<evidence type="ECO:0000259" key="2">
    <source>
        <dbReference type="Pfam" id="PF00668"/>
    </source>
</evidence>
<dbReference type="EMBL" id="JAZEWV010000071">
    <property type="protein sequence ID" value="MEE4547011.1"/>
    <property type="molecule type" value="Genomic_DNA"/>
</dbReference>
<dbReference type="Gene3D" id="3.30.559.30">
    <property type="entry name" value="Nonribosomal peptide synthetase, condensation domain"/>
    <property type="match status" value="1"/>
</dbReference>
<name>A0ABU7PMD3_9ACTN</name>
<comment type="caution">
    <text evidence="3">The sequence shown here is derived from an EMBL/GenBank/DDBJ whole genome shotgun (WGS) entry which is preliminary data.</text>
</comment>
<feature type="domain" description="Condensation" evidence="2">
    <location>
        <begin position="6"/>
        <end position="211"/>
    </location>
</feature>
<organism evidence="3 4">
    <name type="scientific">Actinacidiphila polyblastidii</name>
    <dbReference type="NCBI Taxonomy" id="3110430"/>
    <lineage>
        <taxon>Bacteria</taxon>
        <taxon>Bacillati</taxon>
        <taxon>Actinomycetota</taxon>
        <taxon>Actinomycetes</taxon>
        <taxon>Kitasatosporales</taxon>
        <taxon>Streptomycetaceae</taxon>
        <taxon>Actinacidiphila</taxon>
    </lineage>
</organism>
<evidence type="ECO:0000256" key="1">
    <source>
        <dbReference type="SAM" id="MobiDB-lite"/>
    </source>
</evidence>
<proteinExistence type="predicted"/>
<dbReference type="RefSeq" id="WP_330800998.1">
    <property type="nucleotide sequence ID" value="NZ_JAZEWV010000071.1"/>
</dbReference>
<gene>
    <name evidence="3" type="ORF">V2S66_34230</name>
</gene>
<dbReference type="Pfam" id="PF00668">
    <property type="entry name" value="Condensation"/>
    <property type="match status" value="1"/>
</dbReference>